<dbReference type="InterPro" id="IPR012677">
    <property type="entry name" value="Nucleotide-bd_a/b_plait_sf"/>
</dbReference>
<evidence type="ECO:0000259" key="2">
    <source>
        <dbReference type="PROSITE" id="PS50102"/>
    </source>
</evidence>
<keyword evidence="4" id="KW-1185">Reference proteome</keyword>
<dbReference type="OrthoDB" id="9798855at2"/>
<dbReference type="EMBL" id="CP023004">
    <property type="protein sequence ID" value="AWI08708.1"/>
    <property type="molecule type" value="Genomic_DNA"/>
</dbReference>
<dbReference type="InterPro" id="IPR050502">
    <property type="entry name" value="Euk_RNA-bind_prot"/>
</dbReference>
<dbReference type="SMART" id="SM00360">
    <property type="entry name" value="RRM"/>
    <property type="match status" value="1"/>
</dbReference>
<name>A0A2U8E1F8_9BACT</name>
<dbReference type="Pfam" id="PF00076">
    <property type="entry name" value="RRM_1"/>
    <property type="match status" value="1"/>
</dbReference>
<reference evidence="3 4" key="1">
    <citation type="journal article" date="2018" name="Syst. Appl. Microbiol.">
        <title>Ereboglobus luteus gen. nov. sp. nov. from cockroach guts, and new insights into the oxygen relationship of the genera Opitutus and Didymococcus (Verrucomicrobia: Opitutaceae).</title>
        <authorList>
            <person name="Tegtmeier D."/>
            <person name="Belitz A."/>
            <person name="Radek R."/>
            <person name="Heimerl T."/>
            <person name="Brune A."/>
        </authorList>
    </citation>
    <scope>NUCLEOTIDE SEQUENCE [LARGE SCALE GENOMIC DNA]</scope>
    <source>
        <strain evidence="3 4">Ho45</strain>
    </source>
</reference>
<protein>
    <recommendedName>
        <fullName evidence="2">RRM domain-containing protein</fullName>
    </recommendedName>
</protein>
<dbReference type="KEGG" id="elut:CKA38_05065"/>
<proteinExistence type="predicted"/>
<dbReference type="SUPFAM" id="SSF54928">
    <property type="entry name" value="RNA-binding domain, RBD"/>
    <property type="match status" value="1"/>
</dbReference>
<dbReference type="PANTHER" id="PTHR48025">
    <property type="entry name" value="OS02G0815200 PROTEIN"/>
    <property type="match status" value="1"/>
</dbReference>
<organism evidence="3 4">
    <name type="scientific">Ereboglobus luteus</name>
    <dbReference type="NCBI Taxonomy" id="1796921"/>
    <lineage>
        <taxon>Bacteria</taxon>
        <taxon>Pseudomonadati</taxon>
        <taxon>Verrucomicrobiota</taxon>
        <taxon>Opitutia</taxon>
        <taxon>Opitutales</taxon>
        <taxon>Opitutaceae</taxon>
        <taxon>Ereboglobus</taxon>
    </lineage>
</organism>
<dbReference type="RefSeq" id="WP_108824518.1">
    <property type="nucleotide sequence ID" value="NZ_CP023004.1"/>
</dbReference>
<dbReference type="Gene3D" id="3.30.70.330">
    <property type="match status" value="1"/>
</dbReference>
<evidence type="ECO:0000313" key="4">
    <source>
        <dbReference type="Proteomes" id="UP000244896"/>
    </source>
</evidence>
<gene>
    <name evidence="3" type="ORF">CKA38_05065</name>
</gene>
<dbReference type="AlphaFoldDB" id="A0A2U8E1F8"/>
<dbReference type="GO" id="GO:0003729">
    <property type="term" value="F:mRNA binding"/>
    <property type="evidence" value="ECO:0007669"/>
    <property type="project" value="TreeGrafter"/>
</dbReference>
<accession>A0A2U8E1F8</accession>
<sequence length="101" mass="11075">MTTTKLYVGNLPFATMAHEVQDLFSQVGAVSAVDLICDKITGRSRGFAFVNMSSPEDARTAIERFNGHELGGRALSVSEARPKEVRQRIFAGGGSERSWQR</sequence>
<evidence type="ECO:0000313" key="3">
    <source>
        <dbReference type="EMBL" id="AWI08708.1"/>
    </source>
</evidence>
<evidence type="ECO:0000256" key="1">
    <source>
        <dbReference type="ARBA" id="ARBA00022884"/>
    </source>
</evidence>
<feature type="domain" description="RRM" evidence="2">
    <location>
        <begin position="4"/>
        <end position="82"/>
    </location>
</feature>
<dbReference type="InterPro" id="IPR000504">
    <property type="entry name" value="RRM_dom"/>
</dbReference>
<dbReference type="Proteomes" id="UP000244896">
    <property type="component" value="Chromosome"/>
</dbReference>
<dbReference type="PANTHER" id="PTHR48025:SF11">
    <property type="entry name" value="RNA-BINDING PROTEIN CP33, CHLOROPLASTIC"/>
    <property type="match status" value="1"/>
</dbReference>
<dbReference type="PROSITE" id="PS50102">
    <property type="entry name" value="RRM"/>
    <property type="match status" value="1"/>
</dbReference>
<keyword evidence="1" id="KW-0694">RNA-binding</keyword>
<dbReference type="InterPro" id="IPR035979">
    <property type="entry name" value="RBD_domain_sf"/>
</dbReference>
<dbReference type="GO" id="GO:1901259">
    <property type="term" value="P:chloroplast rRNA processing"/>
    <property type="evidence" value="ECO:0007669"/>
    <property type="project" value="TreeGrafter"/>
</dbReference>